<evidence type="ECO:0000313" key="8">
    <source>
        <dbReference type="EMBL" id="AET39782.1"/>
    </source>
</evidence>
<dbReference type="InterPro" id="IPR007305">
    <property type="entry name" value="Vesicle_transpt_Got1/SFT2"/>
</dbReference>
<organism evidence="8 9">
    <name type="scientific">Eremothecium cymbalariae (strain CBS 270.75 / DBVPG 7215 / KCTC 17166 / NRRL Y-17582)</name>
    <name type="common">Yeast</name>
    <dbReference type="NCBI Taxonomy" id="931890"/>
    <lineage>
        <taxon>Eukaryota</taxon>
        <taxon>Fungi</taxon>
        <taxon>Dikarya</taxon>
        <taxon>Ascomycota</taxon>
        <taxon>Saccharomycotina</taxon>
        <taxon>Saccharomycetes</taxon>
        <taxon>Saccharomycetales</taxon>
        <taxon>Saccharomycetaceae</taxon>
        <taxon>Eremothecium</taxon>
    </lineage>
</organism>
<comment type="similarity">
    <text evidence="6">Belongs to the GOT1 family.</text>
</comment>
<dbReference type="AlphaFoldDB" id="G8JSR0"/>
<feature type="transmembrane region" description="Helical" evidence="7">
    <location>
        <begin position="9"/>
        <end position="29"/>
    </location>
</feature>
<dbReference type="Proteomes" id="UP000006790">
    <property type="component" value="Chromosome 4"/>
</dbReference>
<gene>
    <name evidence="8" type="ordered locus">Ecym_4770</name>
</gene>
<dbReference type="Pfam" id="PF04178">
    <property type="entry name" value="Got1"/>
    <property type="match status" value="1"/>
</dbReference>
<evidence type="ECO:0000256" key="2">
    <source>
        <dbReference type="ARBA" id="ARBA00022692"/>
    </source>
</evidence>
<dbReference type="GO" id="GO:0000137">
    <property type="term" value="C:Golgi cis cisterna"/>
    <property type="evidence" value="ECO:0007669"/>
    <property type="project" value="EnsemblFungi"/>
</dbReference>
<feature type="transmembrane region" description="Helical" evidence="7">
    <location>
        <begin position="35"/>
        <end position="55"/>
    </location>
</feature>
<dbReference type="GO" id="GO:0000139">
    <property type="term" value="C:Golgi membrane"/>
    <property type="evidence" value="ECO:0007669"/>
    <property type="project" value="UniProtKB-SubCell"/>
</dbReference>
<dbReference type="PANTHER" id="PTHR21493:SF9">
    <property type="entry name" value="GOLGI TRANSPORT PROTEIN 1-RELATED"/>
    <property type="match status" value="1"/>
</dbReference>
<keyword evidence="3 7" id="KW-1133">Transmembrane helix</keyword>
<keyword evidence="2 7" id="KW-0812">Transmembrane</keyword>
<protein>
    <submittedName>
        <fullName evidence="8">Uncharacterized protein</fullName>
    </submittedName>
</protein>
<dbReference type="STRING" id="931890.G8JSR0"/>
<dbReference type="PANTHER" id="PTHR21493">
    <property type="entry name" value="CGI-141-RELATED/LIPASE CONTAINING PROTEIN"/>
    <property type="match status" value="1"/>
</dbReference>
<evidence type="ECO:0000256" key="7">
    <source>
        <dbReference type="SAM" id="Phobius"/>
    </source>
</evidence>
<dbReference type="GO" id="GO:0005783">
    <property type="term" value="C:endoplasmic reticulum"/>
    <property type="evidence" value="ECO:0007669"/>
    <property type="project" value="EnsemblFungi"/>
</dbReference>
<comment type="subcellular location">
    <subcellularLocation>
        <location evidence="1">Golgi apparatus membrane</location>
        <topology evidence="1">Multi-pass membrane protein</topology>
    </subcellularLocation>
</comment>
<dbReference type="HOGENOM" id="CLU_124519_1_0_1"/>
<dbReference type="KEGG" id="erc:Ecym_4770"/>
<evidence type="ECO:0000256" key="1">
    <source>
        <dbReference type="ARBA" id="ARBA00004653"/>
    </source>
</evidence>
<dbReference type="OMA" id="MWLTDAQ"/>
<evidence type="ECO:0000313" key="9">
    <source>
        <dbReference type="Proteomes" id="UP000006790"/>
    </source>
</evidence>
<dbReference type="RefSeq" id="XP_003646599.1">
    <property type="nucleotide sequence ID" value="XM_003646551.1"/>
</dbReference>
<dbReference type="GO" id="GO:0005829">
    <property type="term" value="C:cytosol"/>
    <property type="evidence" value="ECO:0007669"/>
    <property type="project" value="GOC"/>
</dbReference>
<name>G8JSR0_ERECY</name>
<dbReference type="GO" id="GO:0006888">
    <property type="term" value="P:endoplasmic reticulum to Golgi vesicle-mediated transport"/>
    <property type="evidence" value="ECO:0007669"/>
    <property type="project" value="EnsemblFungi"/>
</dbReference>
<evidence type="ECO:0000256" key="4">
    <source>
        <dbReference type="ARBA" id="ARBA00023034"/>
    </source>
</evidence>
<reference evidence="9" key="1">
    <citation type="journal article" date="2012" name="G3 (Bethesda)">
        <title>Pichia sorbitophila, an interspecies yeast hybrid reveals early steps of genome resolution following polyploidization.</title>
        <authorList>
            <person name="Leh Louis V."/>
            <person name="Despons L."/>
            <person name="Friedrich A."/>
            <person name="Martin T."/>
            <person name="Durrens P."/>
            <person name="Casaregola S."/>
            <person name="Neuveglise C."/>
            <person name="Fairhead C."/>
            <person name="Marck C."/>
            <person name="Cruz J.A."/>
            <person name="Straub M.L."/>
            <person name="Kugler V."/>
            <person name="Sacerdot C."/>
            <person name="Uzunov Z."/>
            <person name="Thierry A."/>
            <person name="Weiss S."/>
            <person name="Bleykasten C."/>
            <person name="De Montigny J."/>
            <person name="Jacques N."/>
            <person name="Jung P."/>
            <person name="Lemaire M."/>
            <person name="Mallet S."/>
            <person name="Morel G."/>
            <person name="Richard G.F."/>
            <person name="Sarkar A."/>
            <person name="Savel G."/>
            <person name="Schacherer J."/>
            <person name="Seret M.L."/>
            <person name="Talla E."/>
            <person name="Samson G."/>
            <person name="Jubin C."/>
            <person name="Poulain J."/>
            <person name="Vacherie B."/>
            <person name="Barbe V."/>
            <person name="Pelletier E."/>
            <person name="Sherman D.J."/>
            <person name="Westhof E."/>
            <person name="Weissenbach J."/>
            <person name="Baret P.V."/>
            <person name="Wincker P."/>
            <person name="Gaillardin C."/>
            <person name="Dujon B."/>
            <person name="Souciet J.L."/>
        </authorList>
    </citation>
    <scope>NUCLEOTIDE SEQUENCE [LARGE SCALE GENOMIC DNA]</scope>
    <source>
        <strain evidence="9">CBS 270.75 / DBVPG 7215 / KCTC 17166 / NRRL Y-17582</strain>
    </source>
</reference>
<dbReference type="FunCoup" id="G8JSR0">
    <property type="interactions" value="807"/>
</dbReference>
<evidence type="ECO:0000256" key="6">
    <source>
        <dbReference type="ARBA" id="ARBA00025799"/>
    </source>
</evidence>
<feature type="transmembrane region" description="Helical" evidence="7">
    <location>
        <begin position="67"/>
        <end position="84"/>
    </location>
</feature>
<accession>G8JSR0</accession>
<keyword evidence="4" id="KW-0333">Golgi apparatus</keyword>
<dbReference type="InParanoid" id="G8JSR0"/>
<evidence type="ECO:0000256" key="3">
    <source>
        <dbReference type="ARBA" id="ARBA00022989"/>
    </source>
</evidence>
<sequence>MWLSEYQKFGVAFTFGGCLFFLFGVFTFFDRALLTLGNILFLLGLLLIIGPNRTFTFFTRPARKRGSLFFLLGVTLILFKWAFLGFALELLGIISLFGDFFSVIVQFLRSMPLIGPFLSHPSIAPLVDKLAGVRVLPV</sequence>
<dbReference type="EMBL" id="CP002500">
    <property type="protein sequence ID" value="AET39782.1"/>
    <property type="molecule type" value="Genomic_DNA"/>
</dbReference>
<keyword evidence="9" id="KW-1185">Reference proteome</keyword>
<proteinExistence type="inferred from homology"/>
<dbReference type="eggNOG" id="KOG1743">
    <property type="taxonomic scope" value="Eukaryota"/>
</dbReference>
<keyword evidence="5 7" id="KW-0472">Membrane</keyword>
<dbReference type="OrthoDB" id="204784at2759"/>
<dbReference type="GO" id="GO:0030134">
    <property type="term" value="C:COPII-coated ER to Golgi transport vesicle"/>
    <property type="evidence" value="ECO:0007669"/>
    <property type="project" value="EnsemblFungi"/>
</dbReference>
<dbReference type="GO" id="GO:0042147">
    <property type="term" value="P:retrograde transport, endosome to Golgi"/>
    <property type="evidence" value="ECO:0007669"/>
    <property type="project" value="EnsemblFungi"/>
</dbReference>
<dbReference type="InterPro" id="IPR045176">
    <property type="entry name" value="Got1"/>
</dbReference>
<dbReference type="GeneID" id="11470254"/>
<evidence type="ECO:0000256" key="5">
    <source>
        <dbReference type="ARBA" id="ARBA00023136"/>
    </source>
</evidence>